<evidence type="ECO:0000313" key="1">
    <source>
        <dbReference type="EMBL" id="CAD9759942.1"/>
    </source>
</evidence>
<gene>
    <name evidence="1" type="ORF">LSP00402_LOCUS7913</name>
</gene>
<reference evidence="1" key="1">
    <citation type="submission" date="2021-01" db="EMBL/GenBank/DDBJ databases">
        <authorList>
            <person name="Corre E."/>
            <person name="Pelletier E."/>
            <person name="Niang G."/>
            <person name="Scheremetjew M."/>
            <person name="Finn R."/>
            <person name="Kale V."/>
            <person name="Holt S."/>
            <person name="Cochrane G."/>
            <person name="Meng A."/>
            <person name="Brown T."/>
            <person name="Cohen L."/>
        </authorList>
    </citation>
    <scope>NUCLEOTIDE SEQUENCE</scope>
    <source>
        <strain evidence="1">CCMP622</strain>
    </source>
</reference>
<proteinExistence type="predicted"/>
<protein>
    <submittedName>
        <fullName evidence="1">Uncharacterized protein</fullName>
    </submittedName>
</protein>
<dbReference type="EMBL" id="HBHP01012747">
    <property type="protein sequence ID" value="CAD9759942.1"/>
    <property type="molecule type" value="Transcribed_RNA"/>
</dbReference>
<accession>A0A7S2TMT2</accession>
<dbReference type="InterPro" id="IPR021518">
    <property type="entry name" value="DUF3181"/>
</dbReference>
<dbReference type="AlphaFoldDB" id="A0A7S2TMT2"/>
<sequence>MNSAASKPGLCPRAVRLGRRATAFVPSSAAVGKVPALQARRSVAAMAKADGLGGVVESFMDISKFVSSEGSKGTQYPELAQAIGDDVYLDLNGWHLYWRDLKVAENVKLSEFVAQNIGPRVKTIKPDDLEVLLSSIPINLGGGKVQLALISATPDRCLKRLIDIISDAADDW</sequence>
<dbReference type="Pfam" id="PF11378">
    <property type="entry name" value="DUF3181"/>
    <property type="match status" value="1"/>
</dbReference>
<organism evidence="1">
    <name type="scientific">Lotharella oceanica</name>
    <dbReference type="NCBI Taxonomy" id="641309"/>
    <lineage>
        <taxon>Eukaryota</taxon>
        <taxon>Sar</taxon>
        <taxon>Rhizaria</taxon>
        <taxon>Cercozoa</taxon>
        <taxon>Chlorarachniophyceae</taxon>
        <taxon>Lotharella</taxon>
    </lineage>
</organism>
<name>A0A7S2TMT2_9EUKA</name>